<keyword evidence="1" id="KW-0472">Membrane</keyword>
<keyword evidence="1" id="KW-1133">Transmembrane helix</keyword>
<proteinExistence type="predicted"/>
<organism evidence="2 3">
    <name type="scientific">Desulfotalea psychrophila (strain LSv54 / DSM 12343)</name>
    <dbReference type="NCBI Taxonomy" id="177439"/>
    <lineage>
        <taxon>Bacteria</taxon>
        <taxon>Pseudomonadati</taxon>
        <taxon>Thermodesulfobacteriota</taxon>
        <taxon>Desulfobulbia</taxon>
        <taxon>Desulfobulbales</taxon>
        <taxon>Desulfocapsaceae</taxon>
        <taxon>Desulfotalea</taxon>
    </lineage>
</organism>
<keyword evidence="1" id="KW-0812">Transmembrane</keyword>
<dbReference type="RefSeq" id="WP_011190435.1">
    <property type="nucleotide sequence ID" value="NC_006139.1"/>
</dbReference>
<feature type="transmembrane region" description="Helical" evidence="1">
    <location>
        <begin position="260"/>
        <end position="278"/>
    </location>
</feature>
<dbReference type="KEGG" id="dps:DPPB76"/>
<dbReference type="Pfam" id="PF14897">
    <property type="entry name" value="EpsG"/>
    <property type="match status" value="1"/>
</dbReference>
<dbReference type="HOGENOM" id="CLU_727103_0_0_7"/>
<dbReference type="Proteomes" id="UP000000602">
    <property type="component" value="Plasmid large"/>
</dbReference>
<dbReference type="EMBL" id="CR522871">
    <property type="protein sequence ID" value="CAG37940.1"/>
    <property type="molecule type" value="Genomic_DNA"/>
</dbReference>
<evidence type="ECO:0000256" key="1">
    <source>
        <dbReference type="SAM" id="Phobius"/>
    </source>
</evidence>
<evidence type="ECO:0000313" key="3">
    <source>
        <dbReference type="Proteomes" id="UP000000602"/>
    </source>
</evidence>
<feature type="transmembrane region" description="Helical" evidence="1">
    <location>
        <begin position="290"/>
        <end position="310"/>
    </location>
</feature>
<sequence length="380" mass="45455">MLLAYTIYTLVFVFTMSLMRLSVKINRNSNVIENNEIWPIWYMITLFYTLTIGTRENVGIDYLSYKYHFLLVESSNNFLTKDLIYYLFLPIVNNYGYNWFILFLAFITIWYFLQIMKENIHIVVWCFFFFFGLGIFFLSLNIMRQTAASFIIFYSITKFLKKDYISFSFHFIFALVIHKAGIIVLPLLFIVQRDILKSVKLQLVLFFICLTCGNFFFNNILSLLTDRLSFLNLGQYNYYIRNIDYVLAKTARNYSEANSTGLFVLLLIVVDTVAIYFSPLLKSNYNKNGFILFYNLYYIGIILHPILLSHETGVRLASYFVFYRFYIYATLFHFIFKSRNNILLRVFCIYVLISCIAYYYVTIYRCRMEIAPYQFIFNFF</sequence>
<accession>Q6AIA7</accession>
<reference evidence="2 3" key="1">
    <citation type="journal article" date="2004" name="Environ. Microbiol.">
        <title>The genome of Desulfotalea psychrophila, a sulfate-reducing bacterium from permanently cold Arctic sediments.</title>
        <authorList>
            <person name="Rabus R."/>
            <person name="Ruepp A."/>
            <person name="Frickey T."/>
            <person name="Rattei T."/>
            <person name="Fartmann B."/>
            <person name="Stark M."/>
            <person name="Bauer M."/>
            <person name="Zibat A."/>
            <person name="Lombardot T."/>
            <person name="Becker I."/>
            <person name="Amann J."/>
            <person name="Gellner K."/>
            <person name="Teeling H."/>
            <person name="Leuschner W.D."/>
            <person name="Gloeckner F.-O."/>
            <person name="Lupas A.N."/>
            <person name="Amann R."/>
            <person name="Klenk H.-P."/>
        </authorList>
    </citation>
    <scope>NUCLEOTIDE SEQUENCE [LARGE SCALE GENOMIC DNA]</scope>
    <source>
        <strain evidence="3">DSM 12343 / LSv54</strain>
        <plasmid evidence="3">large</plasmid>
    </source>
</reference>
<gene>
    <name evidence="2" type="ordered locus">DPPB76</name>
</gene>
<feature type="transmembrane region" description="Helical" evidence="1">
    <location>
        <begin position="6"/>
        <end position="23"/>
    </location>
</feature>
<feature type="transmembrane region" description="Helical" evidence="1">
    <location>
        <begin position="203"/>
        <end position="224"/>
    </location>
</feature>
<feature type="transmembrane region" description="Helical" evidence="1">
    <location>
        <begin position="342"/>
        <end position="361"/>
    </location>
</feature>
<feature type="transmembrane region" description="Helical" evidence="1">
    <location>
        <begin position="35"/>
        <end position="54"/>
    </location>
</feature>
<name>Q6AIA7_DESPS</name>
<feature type="transmembrane region" description="Helical" evidence="1">
    <location>
        <begin position="316"/>
        <end position="335"/>
    </location>
</feature>
<keyword evidence="3" id="KW-1185">Reference proteome</keyword>
<dbReference type="InterPro" id="IPR049458">
    <property type="entry name" value="EpsG-like"/>
</dbReference>
<feature type="transmembrane region" description="Helical" evidence="1">
    <location>
        <begin position="95"/>
        <end position="113"/>
    </location>
</feature>
<evidence type="ECO:0000313" key="2">
    <source>
        <dbReference type="EMBL" id="CAG37940.1"/>
    </source>
</evidence>
<protein>
    <submittedName>
        <fullName evidence="2">Related to capsular polysaccharide biosynthesis protein</fullName>
    </submittedName>
</protein>
<feature type="transmembrane region" description="Helical" evidence="1">
    <location>
        <begin position="120"/>
        <end position="144"/>
    </location>
</feature>
<dbReference type="AlphaFoldDB" id="Q6AIA7"/>
<dbReference type="STRING" id="177439.DPPB76"/>
<geneLocation type="plasmid" evidence="3">
    <name>large</name>
</geneLocation>
<feature type="transmembrane region" description="Helical" evidence="1">
    <location>
        <begin position="164"/>
        <end position="191"/>
    </location>
</feature>